<sequence length="70" mass="8057">MIAKLIMRNCNANHCLVEVTNEEFAIAVKEFEYNLRNQKAKESGSLMVGKAMFKQDNIVGLIELLENRRE</sequence>
<accession>A0A0F9LGX6</accession>
<gene>
    <name evidence="1" type="ORF">LCGC14_1581680</name>
</gene>
<organism evidence="1">
    <name type="scientific">marine sediment metagenome</name>
    <dbReference type="NCBI Taxonomy" id="412755"/>
    <lineage>
        <taxon>unclassified sequences</taxon>
        <taxon>metagenomes</taxon>
        <taxon>ecological metagenomes</taxon>
    </lineage>
</organism>
<evidence type="ECO:0000313" key="1">
    <source>
        <dbReference type="EMBL" id="KKM26740.1"/>
    </source>
</evidence>
<dbReference type="EMBL" id="LAZR01012457">
    <property type="protein sequence ID" value="KKM26740.1"/>
    <property type="molecule type" value="Genomic_DNA"/>
</dbReference>
<protein>
    <submittedName>
        <fullName evidence="1">Uncharacterized protein</fullName>
    </submittedName>
</protein>
<dbReference type="AlphaFoldDB" id="A0A0F9LGX6"/>
<comment type="caution">
    <text evidence="1">The sequence shown here is derived from an EMBL/GenBank/DDBJ whole genome shotgun (WGS) entry which is preliminary data.</text>
</comment>
<name>A0A0F9LGX6_9ZZZZ</name>
<reference evidence="1" key="1">
    <citation type="journal article" date="2015" name="Nature">
        <title>Complex archaea that bridge the gap between prokaryotes and eukaryotes.</title>
        <authorList>
            <person name="Spang A."/>
            <person name="Saw J.H."/>
            <person name="Jorgensen S.L."/>
            <person name="Zaremba-Niedzwiedzka K."/>
            <person name="Martijn J."/>
            <person name="Lind A.E."/>
            <person name="van Eijk R."/>
            <person name="Schleper C."/>
            <person name="Guy L."/>
            <person name="Ettema T.J."/>
        </authorList>
    </citation>
    <scope>NUCLEOTIDE SEQUENCE</scope>
</reference>
<proteinExistence type="predicted"/>